<evidence type="ECO:0000313" key="2">
    <source>
        <dbReference type="Proteomes" id="UP001150904"/>
    </source>
</evidence>
<gene>
    <name evidence="1" type="ORF">N7498_006276</name>
</gene>
<evidence type="ECO:0000313" key="1">
    <source>
        <dbReference type="EMBL" id="KAJ5201613.1"/>
    </source>
</evidence>
<dbReference type="Proteomes" id="UP001150904">
    <property type="component" value="Unassembled WGS sequence"/>
</dbReference>
<keyword evidence="2" id="KW-1185">Reference proteome</keyword>
<comment type="caution">
    <text evidence="1">The sequence shown here is derived from an EMBL/GenBank/DDBJ whole genome shotgun (WGS) entry which is preliminary data.</text>
</comment>
<dbReference type="GeneID" id="83180639"/>
<sequence length="80" mass="9478">MARHMQDTDIAGRYLEMVNGFEQKRHKGFVIVEDISQKVRVVSLDISSEVFKNRNSTLSMVVRKFHKATEQKRIWKQTRL</sequence>
<reference evidence="1" key="2">
    <citation type="journal article" date="2023" name="IMA Fungus">
        <title>Comparative genomic study of the Penicillium genus elucidates a diverse pangenome and 15 lateral gene transfer events.</title>
        <authorList>
            <person name="Petersen C."/>
            <person name="Sorensen T."/>
            <person name="Nielsen M.R."/>
            <person name="Sondergaard T.E."/>
            <person name="Sorensen J.L."/>
            <person name="Fitzpatrick D.A."/>
            <person name="Frisvad J.C."/>
            <person name="Nielsen K.L."/>
        </authorList>
    </citation>
    <scope>NUCLEOTIDE SEQUENCE</scope>
    <source>
        <strain evidence="1">IBT 15544</strain>
    </source>
</reference>
<organism evidence="1 2">
    <name type="scientific">Penicillium cinerascens</name>
    <dbReference type="NCBI Taxonomy" id="70096"/>
    <lineage>
        <taxon>Eukaryota</taxon>
        <taxon>Fungi</taxon>
        <taxon>Dikarya</taxon>
        <taxon>Ascomycota</taxon>
        <taxon>Pezizomycotina</taxon>
        <taxon>Eurotiomycetes</taxon>
        <taxon>Eurotiomycetidae</taxon>
        <taxon>Eurotiales</taxon>
        <taxon>Aspergillaceae</taxon>
        <taxon>Penicillium</taxon>
    </lineage>
</organism>
<proteinExistence type="predicted"/>
<reference evidence="1" key="1">
    <citation type="submission" date="2022-12" db="EMBL/GenBank/DDBJ databases">
        <authorList>
            <person name="Petersen C."/>
        </authorList>
    </citation>
    <scope>NUCLEOTIDE SEQUENCE</scope>
    <source>
        <strain evidence="1">IBT 15544</strain>
    </source>
</reference>
<dbReference type="RefSeq" id="XP_058307529.1">
    <property type="nucleotide sequence ID" value="XM_058453338.1"/>
</dbReference>
<name>A0A9W9MHX9_9EURO</name>
<accession>A0A9W9MHX9</accession>
<dbReference type="AlphaFoldDB" id="A0A9W9MHX9"/>
<protein>
    <submittedName>
        <fullName evidence="1">Uncharacterized protein</fullName>
    </submittedName>
</protein>
<dbReference type="EMBL" id="JAPQKR010000013">
    <property type="protein sequence ID" value="KAJ5201613.1"/>
    <property type="molecule type" value="Genomic_DNA"/>
</dbReference>